<comment type="caution">
    <text evidence="9">The sequence shown here is derived from an EMBL/GenBank/DDBJ whole genome shotgun (WGS) entry which is preliminary data.</text>
</comment>
<evidence type="ECO:0000313" key="10">
    <source>
        <dbReference type="Proteomes" id="UP000585638"/>
    </source>
</evidence>
<evidence type="ECO:0000256" key="3">
    <source>
        <dbReference type="ARBA" id="ARBA00023015"/>
    </source>
</evidence>
<dbReference type="InterPro" id="IPR007627">
    <property type="entry name" value="RNA_pol_sigma70_r2"/>
</dbReference>
<proteinExistence type="inferred from homology"/>
<dbReference type="InterPro" id="IPR013324">
    <property type="entry name" value="RNA_pol_sigma_r3/r4-like"/>
</dbReference>
<dbReference type="NCBIfam" id="TIGR02937">
    <property type="entry name" value="sigma70-ECF"/>
    <property type="match status" value="1"/>
</dbReference>
<name>A0A7W9KGM7_9PSEU</name>
<evidence type="ECO:0000256" key="1">
    <source>
        <dbReference type="ARBA" id="ARBA00010641"/>
    </source>
</evidence>
<dbReference type="PANTHER" id="PTHR30173:SF43">
    <property type="entry name" value="ECF RNA POLYMERASE SIGMA FACTOR SIGI-RELATED"/>
    <property type="match status" value="1"/>
</dbReference>
<evidence type="ECO:0000259" key="8">
    <source>
        <dbReference type="Pfam" id="PF08281"/>
    </source>
</evidence>
<dbReference type="PANTHER" id="PTHR30173">
    <property type="entry name" value="SIGMA 19 FACTOR"/>
    <property type="match status" value="1"/>
</dbReference>
<dbReference type="Gene3D" id="1.10.1740.10">
    <property type="match status" value="1"/>
</dbReference>
<dbReference type="InterPro" id="IPR013325">
    <property type="entry name" value="RNA_pol_sigma_r2"/>
</dbReference>
<evidence type="ECO:0000313" key="9">
    <source>
        <dbReference type="EMBL" id="MBB5892092.1"/>
    </source>
</evidence>
<organism evidence="9 10">
    <name type="scientific">Kutzneria kofuensis</name>
    <dbReference type="NCBI Taxonomy" id="103725"/>
    <lineage>
        <taxon>Bacteria</taxon>
        <taxon>Bacillati</taxon>
        <taxon>Actinomycetota</taxon>
        <taxon>Actinomycetes</taxon>
        <taxon>Pseudonocardiales</taxon>
        <taxon>Pseudonocardiaceae</taxon>
        <taxon>Kutzneria</taxon>
    </lineage>
</organism>
<keyword evidence="5" id="KW-0804">Transcription</keyword>
<dbReference type="SUPFAM" id="SSF88659">
    <property type="entry name" value="Sigma3 and sigma4 domains of RNA polymerase sigma factors"/>
    <property type="match status" value="1"/>
</dbReference>
<gene>
    <name evidence="9" type="ORF">BJ998_003288</name>
</gene>
<dbReference type="InterPro" id="IPR052704">
    <property type="entry name" value="ECF_Sigma-70_Domain"/>
</dbReference>
<feature type="domain" description="RNA polymerase sigma factor 70 region 4 type 2" evidence="8">
    <location>
        <begin position="104"/>
        <end position="153"/>
    </location>
</feature>
<evidence type="ECO:0000256" key="2">
    <source>
        <dbReference type="ARBA" id="ARBA00011344"/>
    </source>
</evidence>
<dbReference type="Gene3D" id="3.10.450.50">
    <property type="match status" value="1"/>
</dbReference>
<reference evidence="9 10" key="1">
    <citation type="submission" date="2020-08" db="EMBL/GenBank/DDBJ databases">
        <title>Sequencing the genomes of 1000 actinobacteria strains.</title>
        <authorList>
            <person name="Klenk H.-P."/>
        </authorList>
    </citation>
    <scope>NUCLEOTIDE SEQUENCE [LARGE SCALE GENOMIC DNA]</scope>
    <source>
        <strain evidence="9 10">DSM 43851</strain>
    </source>
</reference>
<comment type="subunit">
    <text evidence="2">Interacts transiently with the RNA polymerase catalytic core formed by RpoA, RpoB, RpoC and RpoZ (2 alpha, 1 beta, 1 beta' and 1 omega subunit) to form the RNA polymerase holoenzyme that can initiate transcription.</text>
</comment>
<dbReference type="InterPro" id="IPR036388">
    <property type="entry name" value="WH-like_DNA-bd_sf"/>
</dbReference>
<accession>A0A7W9KGM7</accession>
<evidence type="ECO:0000256" key="5">
    <source>
        <dbReference type="ARBA" id="ARBA00023163"/>
    </source>
</evidence>
<dbReference type="Pfam" id="PF04542">
    <property type="entry name" value="Sigma70_r2"/>
    <property type="match status" value="1"/>
</dbReference>
<dbReference type="Proteomes" id="UP000585638">
    <property type="component" value="Unassembled WGS sequence"/>
</dbReference>
<dbReference type="InterPro" id="IPR032710">
    <property type="entry name" value="NTF2-like_dom_sf"/>
</dbReference>
<evidence type="ECO:0000256" key="6">
    <source>
        <dbReference type="SAM" id="MobiDB-lite"/>
    </source>
</evidence>
<keyword evidence="4" id="KW-0731">Sigma factor</keyword>
<dbReference type="GO" id="GO:0003677">
    <property type="term" value="F:DNA binding"/>
    <property type="evidence" value="ECO:0007669"/>
    <property type="project" value="InterPro"/>
</dbReference>
<dbReference type="EMBL" id="JACHIR010000001">
    <property type="protein sequence ID" value="MBB5892092.1"/>
    <property type="molecule type" value="Genomic_DNA"/>
</dbReference>
<feature type="region of interest" description="Disordered" evidence="6">
    <location>
        <begin position="144"/>
        <end position="166"/>
    </location>
</feature>
<dbReference type="SUPFAM" id="SSF54427">
    <property type="entry name" value="NTF2-like"/>
    <property type="match status" value="1"/>
</dbReference>
<dbReference type="Pfam" id="PF08281">
    <property type="entry name" value="Sigma70_r4_2"/>
    <property type="match status" value="1"/>
</dbReference>
<dbReference type="GO" id="GO:0016987">
    <property type="term" value="F:sigma factor activity"/>
    <property type="evidence" value="ECO:0007669"/>
    <property type="project" value="UniProtKB-KW"/>
</dbReference>
<comment type="similarity">
    <text evidence="1">Belongs to the sigma-70 factor family. ECF subfamily.</text>
</comment>
<evidence type="ECO:0000259" key="7">
    <source>
        <dbReference type="Pfam" id="PF04542"/>
    </source>
</evidence>
<keyword evidence="3" id="KW-0805">Transcription regulation</keyword>
<dbReference type="GO" id="GO:0006352">
    <property type="term" value="P:DNA-templated transcription initiation"/>
    <property type="evidence" value="ECO:0007669"/>
    <property type="project" value="InterPro"/>
</dbReference>
<dbReference type="InterPro" id="IPR014284">
    <property type="entry name" value="RNA_pol_sigma-70_dom"/>
</dbReference>
<dbReference type="InterPro" id="IPR013249">
    <property type="entry name" value="RNA_pol_sigma70_r4_t2"/>
</dbReference>
<feature type="domain" description="RNA polymerase sigma-70 region 2" evidence="7">
    <location>
        <begin position="11"/>
        <end position="72"/>
    </location>
</feature>
<dbReference type="SUPFAM" id="SSF88946">
    <property type="entry name" value="Sigma2 domain of RNA polymerase sigma factors"/>
    <property type="match status" value="1"/>
</dbReference>
<dbReference type="Gene3D" id="1.10.10.10">
    <property type="entry name" value="Winged helix-like DNA-binding domain superfamily/Winged helix DNA-binding domain"/>
    <property type="match status" value="1"/>
</dbReference>
<sequence length="282" mass="30752">MPDDMALAERFEAHRPLLRAVAGRMLGSTAEADDAVQEAWMRLSAADGIDNLESWLRTVVSRISLDMLRSRRAKREEPIDWHPPAEVDGPEREAVLVDEVGRAMLVVLDRLGPAERVAFVLHDMFAVPFEEIAPIVDRTTATTKKLASRARQRVRGSEPPPDAPEQKSVVEAFLTASREGDLKALLEVLDPDVVRRADAVALPKGRSTLVRGRDAVAREMLVLGKRAIYAEPALVGGKMGAVVAPNGRLQLVLAITVEGGRVAGYDVIADTARLHNTEITPL</sequence>
<protein>
    <submittedName>
        <fullName evidence="9">RNA polymerase sigma-70 factor (ECF subfamily)</fullName>
    </submittedName>
</protein>
<dbReference type="AlphaFoldDB" id="A0A7W9KGM7"/>
<dbReference type="RefSeq" id="WP_184862614.1">
    <property type="nucleotide sequence ID" value="NZ_BAAAWY010000007.1"/>
</dbReference>
<keyword evidence="10" id="KW-1185">Reference proteome</keyword>
<evidence type="ECO:0000256" key="4">
    <source>
        <dbReference type="ARBA" id="ARBA00023082"/>
    </source>
</evidence>